<evidence type="ECO:0000313" key="3">
    <source>
        <dbReference type="EMBL" id="KJK73589.1"/>
    </source>
</evidence>
<dbReference type="GO" id="GO:0005524">
    <property type="term" value="F:ATP binding"/>
    <property type="evidence" value="ECO:0007669"/>
    <property type="project" value="UniProtKB-KW"/>
</dbReference>
<dbReference type="PRINTS" id="PR00301">
    <property type="entry name" value="HEATSHOCK70"/>
</dbReference>
<sequence>MANYTAAHSFEIIPGISFALSNATDFQDIFPWTKYPEACAHIAEHNEKAPTRIAFADENVELRYDVWGYQVQPRLRSCALTKLLLDESTQSDYDDPSLFHSGTGSQIRLPPGRTAEDVVSAYLKGLYKMFKKETSRIFSCMGAEELPIEFWLTVPASWSERAKLLTKRAAYRAGFGTRPTDRVMLISEPEAAAHYALKSGIHRLRKFVQPNTGIMVCDCGGGTVDITTYEVTQTEPTVKLREIIVGIAGKCGSTYIDRNFHKLLAERFGKAFTSLGADDIGPGSDLMDNFERFKKDFSGTPPSSSLPQMLRLRMPLLEETPELKEFYDMRTSSILLTHDDMNRLFRPAIAATLKLIQDQVSRAEKITGPSIDTIVLVGGFASSPYLRDSVFEWCAKRKINLTTPMSGAWSAVVRGAVLRGLEGCIVRERKCRRHYGCTVSLPYIPQLHGRYRTETRRVWRDPFKKADYLNGFMDWQISKASLSPRTLTN</sequence>
<dbReference type="PANTHER" id="PTHR14187">
    <property type="entry name" value="ALPHA KINASE/ELONGATION FACTOR 2 KINASE"/>
    <property type="match status" value="1"/>
</dbReference>
<evidence type="ECO:0000313" key="4">
    <source>
        <dbReference type="Proteomes" id="UP000054544"/>
    </source>
</evidence>
<dbReference type="Proteomes" id="UP000054544">
    <property type="component" value="Unassembled WGS sequence"/>
</dbReference>
<keyword evidence="4" id="KW-1185">Reference proteome</keyword>
<evidence type="ECO:0000256" key="2">
    <source>
        <dbReference type="ARBA" id="ARBA00022840"/>
    </source>
</evidence>
<proteinExistence type="predicted"/>
<dbReference type="InterPro" id="IPR043129">
    <property type="entry name" value="ATPase_NBD"/>
</dbReference>
<gene>
    <name evidence="3" type="ORF">H634G_11147</name>
</gene>
<dbReference type="GO" id="GO:0140662">
    <property type="term" value="F:ATP-dependent protein folding chaperone"/>
    <property type="evidence" value="ECO:0007669"/>
    <property type="project" value="InterPro"/>
</dbReference>
<dbReference type="Gene3D" id="3.30.420.40">
    <property type="match status" value="2"/>
</dbReference>
<keyword evidence="2" id="KW-0067">ATP-binding</keyword>
<accession>A0A0D9NI03</accession>
<protein>
    <submittedName>
        <fullName evidence="3">Uncharacterized protein</fullName>
    </submittedName>
</protein>
<dbReference type="SUPFAM" id="SSF53067">
    <property type="entry name" value="Actin-like ATPase domain"/>
    <property type="match status" value="2"/>
</dbReference>
<dbReference type="STRING" id="1291518.A0A0D9NI03"/>
<dbReference type="AlphaFoldDB" id="A0A0D9NI03"/>
<organism evidence="3 4">
    <name type="scientific">Metarhizium anisopliae BRIP 53293</name>
    <dbReference type="NCBI Taxonomy" id="1291518"/>
    <lineage>
        <taxon>Eukaryota</taxon>
        <taxon>Fungi</taxon>
        <taxon>Dikarya</taxon>
        <taxon>Ascomycota</taxon>
        <taxon>Pezizomycotina</taxon>
        <taxon>Sordariomycetes</taxon>
        <taxon>Hypocreomycetidae</taxon>
        <taxon>Hypocreales</taxon>
        <taxon>Clavicipitaceae</taxon>
        <taxon>Metarhizium</taxon>
    </lineage>
</organism>
<dbReference type="CDD" id="cd10170">
    <property type="entry name" value="ASKHA_NBD_HSP70"/>
    <property type="match status" value="1"/>
</dbReference>
<dbReference type="InterPro" id="IPR013126">
    <property type="entry name" value="Hsp_70_fam"/>
</dbReference>
<dbReference type="PANTHER" id="PTHR14187:SF81">
    <property type="entry name" value="HSP70 FAMILY PROTEIN (AFU_ORTHOLOGUE AFUA_4G14040)"/>
    <property type="match status" value="1"/>
</dbReference>
<keyword evidence="1" id="KW-0547">Nucleotide-binding</keyword>
<reference evidence="4" key="1">
    <citation type="journal article" date="2014" name="BMC Genomics">
        <title>The genome sequence of the biocontrol fungus Metarhizium anisopliae and comparative genomics of Metarhizium species.</title>
        <authorList>
            <person name="Pattemore J.A."/>
            <person name="Hane J.K."/>
            <person name="Williams A.H."/>
            <person name="Wilson B.A."/>
            <person name="Stodart B.J."/>
            <person name="Ash G.J."/>
        </authorList>
    </citation>
    <scope>NUCLEOTIDE SEQUENCE [LARGE SCALE GENOMIC DNA]</scope>
    <source>
        <strain evidence="4">BRIP 53293</strain>
    </source>
</reference>
<name>A0A0D9NI03_METAN</name>
<evidence type="ECO:0000256" key="1">
    <source>
        <dbReference type="ARBA" id="ARBA00022741"/>
    </source>
</evidence>
<dbReference type="EMBL" id="KE384796">
    <property type="protein sequence ID" value="KJK73589.1"/>
    <property type="molecule type" value="Genomic_DNA"/>
</dbReference>
<dbReference type="Pfam" id="PF00012">
    <property type="entry name" value="HSP70"/>
    <property type="match status" value="1"/>
</dbReference>
<dbReference type="Gene3D" id="3.90.640.10">
    <property type="entry name" value="Actin, Chain A, domain 4"/>
    <property type="match status" value="1"/>
</dbReference>